<dbReference type="InterPro" id="IPR000719">
    <property type="entry name" value="Prot_kinase_dom"/>
</dbReference>
<dbReference type="EMBL" id="JBBPBM010000006">
    <property type="protein sequence ID" value="KAK8579732.1"/>
    <property type="molecule type" value="Genomic_DNA"/>
</dbReference>
<dbReference type="Pfam" id="PF00069">
    <property type="entry name" value="Pkinase"/>
    <property type="match status" value="1"/>
</dbReference>
<evidence type="ECO:0000256" key="7">
    <source>
        <dbReference type="ARBA" id="ARBA00023180"/>
    </source>
</evidence>
<evidence type="ECO:0000256" key="8">
    <source>
        <dbReference type="SAM" id="Phobius"/>
    </source>
</evidence>
<dbReference type="SUPFAM" id="SSF56112">
    <property type="entry name" value="Protein kinase-like (PK-like)"/>
    <property type="match status" value="1"/>
</dbReference>
<keyword evidence="4" id="KW-0732">Signal</keyword>
<dbReference type="Pfam" id="PF07714">
    <property type="entry name" value="PK_Tyr_Ser-Thr"/>
    <property type="match status" value="1"/>
</dbReference>
<comment type="subcellular location">
    <subcellularLocation>
        <location evidence="1">Membrane</location>
        <topology evidence="1">Single-pass type I membrane protein</topology>
    </subcellularLocation>
</comment>
<feature type="domain" description="Protein kinase" evidence="9">
    <location>
        <begin position="1"/>
        <end position="333"/>
    </location>
</feature>
<feature type="transmembrane region" description="Helical" evidence="8">
    <location>
        <begin position="53"/>
        <end position="81"/>
    </location>
</feature>
<proteinExistence type="predicted"/>
<evidence type="ECO:0000256" key="3">
    <source>
        <dbReference type="ARBA" id="ARBA00022692"/>
    </source>
</evidence>
<organism evidence="10 11">
    <name type="scientific">Hibiscus sabdariffa</name>
    <name type="common">roselle</name>
    <dbReference type="NCBI Taxonomy" id="183260"/>
    <lineage>
        <taxon>Eukaryota</taxon>
        <taxon>Viridiplantae</taxon>
        <taxon>Streptophyta</taxon>
        <taxon>Embryophyta</taxon>
        <taxon>Tracheophyta</taxon>
        <taxon>Spermatophyta</taxon>
        <taxon>Magnoliopsida</taxon>
        <taxon>eudicotyledons</taxon>
        <taxon>Gunneridae</taxon>
        <taxon>Pentapetalae</taxon>
        <taxon>rosids</taxon>
        <taxon>malvids</taxon>
        <taxon>Malvales</taxon>
        <taxon>Malvaceae</taxon>
        <taxon>Malvoideae</taxon>
        <taxon>Hibiscus</taxon>
    </lineage>
</organism>
<evidence type="ECO:0000313" key="11">
    <source>
        <dbReference type="Proteomes" id="UP001472677"/>
    </source>
</evidence>
<keyword evidence="3 8" id="KW-0812">Transmembrane</keyword>
<dbReference type="InterPro" id="IPR011009">
    <property type="entry name" value="Kinase-like_dom_sf"/>
</dbReference>
<dbReference type="Proteomes" id="UP001472677">
    <property type="component" value="Unassembled WGS sequence"/>
</dbReference>
<dbReference type="PANTHER" id="PTHR27009">
    <property type="entry name" value="RUST RESISTANCE KINASE LR10-RELATED"/>
    <property type="match status" value="1"/>
</dbReference>
<keyword evidence="11" id="KW-1185">Reference proteome</keyword>
<dbReference type="Gene3D" id="1.10.510.10">
    <property type="entry name" value="Transferase(Phosphotransferase) domain 1"/>
    <property type="match status" value="2"/>
</dbReference>
<evidence type="ECO:0000259" key="9">
    <source>
        <dbReference type="PROSITE" id="PS50011"/>
    </source>
</evidence>
<protein>
    <recommendedName>
        <fullName evidence="9">Protein kinase domain-containing protein</fullName>
    </recommendedName>
</protein>
<evidence type="ECO:0000313" key="10">
    <source>
        <dbReference type="EMBL" id="KAK8579732.1"/>
    </source>
</evidence>
<keyword evidence="7" id="KW-0325">Glycoprotein</keyword>
<keyword evidence="2" id="KW-0808">Transferase</keyword>
<keyword evidence="6 8" id="KW-0472">Membrane</keyword>
<dbReference type="PROSITE" id="PS50011">
    <property type="entry name" value="PROTEIN_KINASE_DOM"/>
    <property type="match status" value="1"/>
</dbReference>
<dbReference type="InterPro" id="IPR001245">
    <property type="entry name" value="Ser-Thr/Tyr_kinase_cat_dom"/>
</dbReference>
<evidence type="ECO:0000256" key="4">
    <source>
        <dbReference type="ARBA" id="ARBA00022729"/>
    </source>
</evidence>
<evidence type="ECO:0000256" key="6">
    <source>
        <dbReference type="ARBA" id="ARBA00023136"/>
    </source>
</evidence>
<name>A0ABR2FFL7_9ROSI</name>
<evidence type="ECO:0000256" key="5">
    <source>
        <dbReference type="ARBA" id="ARBA00022989"/>
    </source>
</evidence>
<accession>A0ABR2FFL7</accession>
<gene>
    <name evidence="10" type="ORF">V6N12_070042</name>
</gene>
<keyword evidence="2" id="KW-0723">Serine/threonine-protein kinase</keyword>
<reference evidence="10 11" key="1">
    <citation type="journal article" date="2024" name="G3 (Bethesda)">
        <title>Genome assembly of Hibiscus sabdariffa L. provides insights into metabolisms of medicinal natural products.</title>
        <authorList>
            <person name="Kim T."/>
        </authorList>
    </citation>
    <scope>NUCLEOTIDE SEQUENCE [LARGE SCALE GENOMIC DNA]</scope>
    <source>
        <strain evidence="10">TK-2024</strain>
        <tissue evidence="10">Old leaves</tissue>
    </source>
</reference>
<dbReference type="InterPro" id="IPR045874">
    <property type="entry name" value="LRK10/LRL21-25-like"/>
</dbReference>
<comment type="caution">
    <text evidence="10">The sequence shown here is derived from an EMBL/GenBank/DDBJ whole genome shotgun (WGS) entry which is preliminary data.</text>
</comment>
<keyword evidence="5 8" id="KW-1133">Transmembrane helix</keyword>
<evidence type="ECO:0000256" key="2">
    <source>
        <dbReference type="ARBA" id="ARBA00022527"/>
    </source>
</evidence>
<keyword evidence="2" id="KW-0418">Kinase</keyword>
<sequence>MIHVHALKALLEFLHQRLEVVRDAFLDFINSFVSYIFHHVPLTFGHTYYSVEIGKYVACLSTIGGIILLRLLLGISILIVIVRYKLRRRHSCADDTIEEFLRNQNNLMPIRKLRSGHPVAVKLLDGLKANGQDFIAEVATIGRIHHVNVANLVGFCVERSKQALVYDFMPNGSLDKIIFGKENKSILRWQTMFDIVLDFGLAKLYSVDDSVVSLTAARGTIGYIAPELVYKNLGGISYKADVYSFGMLLMKMVGKRKNLNALAEHSSQIYFPSWVYDHFHRGEDIDWEEITDGEKLIMKKMIIIGFWCIQVKPDDRPSMNKVLKMLETEVELLQMPPTPFQLPFEVSTEDHVNDNPTASLPSTSEISLV</sequence>
<evidence type="ECO:0000256" key="1">
    <source>
        <dbReference type="ARBA" id="ARBA00004479"/>
    </source>
</evidence>